<accession>A7TLR4</accession>
<dbReference type="Proteomes" id="UP000000267">
    <property type="component" value="Unassembled WGS sequence"/>
</dbReference>
<name>A7TLR4_VANPO</name>
<dbReference type="PANTHER" id="PTHR13056:SF0">
    <property type="entry name" value="VACUOLAR FUSION PROTEIN CCZ1 HOMOLOG-RELATED"/>
    <property type="match status" value="1"/>
</dbReference>
<dbReference type="GO" id="GO:0048278">
    <property type="term" value="P:vesicle docking"/>
    <property type="evidence" value="ECO:0007669"/>
    <property type="project" value="EnsemblFungi"/>
</dbReference>
<dbReference type="GO" id="GO:0005085">
    <property type="term" value="F:guanyl-nucleotide exchange factor activity"/>
    <property type="evidence" value="ECO:0007669"/>
    <property type="project" value="EnsemblFungi"/>
</dbReference>
<evidence type="ECO:0000256" key="1">
    <source>
        <dbReference type="ARBA" id="ARBA00005352"/>
    </source>
</evidence>
<dbReference type="GO" id="GO:0035658">
    <property type="term" value="C:Mon1-Ccz1 complex"/>
    <property type="evidence" value="ECO:0007669"/>
    <property type="project" value="EnsemblFungi"/>
</dbReference>
<dbReference type="GO" id="GO:0010314">
    <property type="term" value="F:phosphatidylinositol-5-phosphate binding"/>
    <property type="evidence" value="ECO:0007669"/>
    <property type="project" value="EnsemblFungi"/>
</dbReference>
<evidence type="ECO:0000259" key="2">
    <source>
        <dbReference type="Pfam" id="PF19031"/>
    </source>
</evidence>
<organism evidence="4">
    <name type="scientific">Vanderwaltozyma polyspora (strain ATCC 22028 / DSM 70294 / BCRC 21397 / CBS 2163 / NBRC 10782 / NRRL Y-8283 / UCD 57-17)</name>
    <name type="common">Kluyveromyces polysporus</name>
    <dbReference type="NCBI Taxonomy" id="436907"/>
    <lineage>
        <taxon>Eukaryota</taxon>
        <taxon>Fungi</taxon>
        <taxon>Dikarya</taxon>
        <taxon>Ascomycota</taxon>
        <taxon>Saccharomycotina</taxon>
        <taxon>Saccharomycetes</taxon>
        <taxon>Saccharomycetales</taxon>
        <taxon>Saccharomycetaceae</taxon>
        <taxon>Vanderwaltozyma</taxon>
    </lineage>
</organism>
<dbReference type="Pfam" id="PF19031">
    <property type="entry name" value="Intu_longin_1"/>
    <property type="match status" value="1"/>
</dbReference>
<dbReference type="OrthoDB" id="240546at2759"/>
<dbReference type="KEGG" id="vpo:Kpol_526p9"/>
<keyword evidence="4" id="KW-1185">Reference proteome</keyword>
<dbReference type="InterPro" id="IPR013176">
    <property type="entry name" value="Ccz1"/>
</dbReference>
<dbReference type="PANTHER" id="PTHR13056">
    <property type="entry name" value="VACUOLAR FUSION PROTEIN CCZ1 HOMOLOG-RELATED"/>
    <property type="match status" value="1"/>
</dbReference>
<dbReference type="GO" id="GO:0032511">
    <property type="term" value="P:late endosome to vacuole transport via multivesicular body sorting pathway"/>
    <property type="evidence" value="ECO:0007669"/>
    <property type="project" value="EnsemblFungi"/>
</dbReference>
<dbReference type="InParanoid" id="A7TLR4"/>
<comment type="similarity">
    <text evidence="1">Belongs to the CCZ1 family.</text>
</comment>
<evidence type="ECO:0000313" key="4">
    <source>
        <dbReference type="Proteomes" id="UP000000267"/>
    </source>
</evidence>
<dbReference type="STRING" id="436907.A7TLR4"/>
<dbReference type="GO" id="GO:0032258">
    <property type="term" value="P:cytoplasm to vacuole targeting by the Cvt pathway"/>
    <property type="evidence" value="ECO:0007669"/>
    <property type="project" value="EnsemblFungi"/>
</dbReference>
<dbReference type="FunCoup" id="A7TLR4">
    <property type="interactions" value="119"/>
</dbReference>
<dbReference type="OMA" id="YNCLFWY"/>
<dbReference type="AlphaFoldDB" id="A7TLR4"/>
<feature type="domain" description="CCZ1/INTU/HSP4 first Longin" evidence="2">
    <location>
        <begin position="2"/>
        <end position="122"/>
    </location>
</feature>
<protein>
    <recommendedName>
        <fullName evidence="2">CCZ1/INTU/HSP4 first Longin domain-containing protein</fullName>
    </recommendedName>
</protein>
<dbReference type="GeneID" id="5544968"/>
<proteinExistence type="inferred from homology"/>
<dbReference type="PhylomeDB" id="A7TLR4"/>
<evidence type="ECO:0000313" key="3">
    <source>
        <dbReference type="EMBL" id="EDO16756.1"/>
    </source>
</evidence>
<dbReference type="InterPro" id="IPR043987">
    <property type="entry name" value="CCZ1/INTU/HSP4_longin_1"/>
</dbReference>
<sequence>MLNYIVIFDPSKSLTEDDTYKELILYHSFQNEETSLNDKLGKIGVLQSLWSFTETLNGDSSSIEEKIIELDDEIIIIYKVENQFYLCLSVILQDEMDNILFPHQLYSCHLKYCYEFFILQFGEFNSFTNINQLTDSLNEYLVLFWNDIILKPETMKRKMLNCFYPDSFKVSELQSDKNLDSSWESILNQNILLNTENYLGIRDVLVYHLPSNSGKSNNGTTNNSSSNNFNTKDYGFIRNFATDLDSLPHISNWIHHLHTTYEDISSHTLSGNAHYKETQIENEDSPEITNDDQQNDPLSFTDQTKNFLYNMTLPISFAYDVVQEVGESTGIGNSMSLVMNYIPKFSFSENSTNNKRQLNGQEFSERHGFLISPLANNSLPESYKIKKLRLKFKQYKESKVFNTLFWYMNDTLLVLVFNDDFENIWDREYLKELDSKLYEAISFLYKSINAAKSSVKKVKSEPFAYAVINKDDPGQIKIQTSIPSWFSSINNLNDVNPLQLIVNGVDQLFKNTTDFQTNNNFGLDIMGSLFGYNSKEDEISKNDQEIIKNTNINFLGQMDDEKLWELHLELLQIISNVKISRKLPDLNEERLLKLSNGLLCYVKDNENETMLVIKNWFDINENEKPTKSTNSSTLFGSLGSTVTEWNDKREFNCIN</sequence>
<dbReference type="GO" id="GO:0044395">
    <property type="term" value="P:protein targeting to vacuolar membrane"/>
    <property type="evidence" value="ECO:0007669"/>
    <property type="project" value="EnsemblFungi"/>
</dbReference>
<gene>
    <name evidence="3" type="ORF">Kpol_526p9</name>
</gene>
<dbReference type="GO" id="GO:0032266">
    <property type="term" value="F:phosphatidylinositol-3-phosphate binding"/>
    <property type="evidence" value="ECO:0007669"/>
    <property type="project" value="EnsemblFungi"/>
</dbReference>
<dbReference type="GO" id="GO:0001786">
    <property type="term" value="F:phosphatidylserine binding"/>
    <property type="evidence" value="ECO:0007669"/>
    <property type="project" value="EnsemblFungi"/>
</dbReference>
<dbReference type="GO" id="GO:0097352">
    <property type="term" value="P:autophagosome maturation"/>
    <property type="evidence" value="ECO:0007669"/>
    <property type="project" value="EnsemblFungi"/>
</dbReference>
<dbReference type="eggNOG" id="ENOG502QSQV">
    <property type="taxonomic scope" value="Eukaryota"/>
</dbReference>
<dbReference type="EMBL" id="DS480417">
    <property type="protein sequence ID" value="EDO16756.1"/>
    <property type="molecule type" value="Genomic_DNA"/>
</dbReference>
<reference evidence="3 4" key="1">
    <citation type="journal article" date="2007" name="Proc. Natl. Acad. Sci. U.S.A.">
        <title>Independent sorting-out of thousands of duplicated gene pairs in two yeast species descended from a whole-genome duplication.</title>
        <authorList>
            <person name="Scannell D.R."/>
            <person name="Frank A.C."/>
            <person name="Conant G.C."/>
            <person name="Byrne K.P."/>
            <person name="Woolfit M."/>
            <person name="Wolfe K.H."/>
        </authorList>
    </citation>
    <scope>NUCLEOTIDE SEQUENCE [LARGE SCALE GENOMIC DNA]</scope>
    <source>
        <strain evidence="4">ATCC 22028 / DSM 70294 / BCRC 21397 / CBS 2163 / NBRC 10782 / NRRL Y-8283 / UCD 57-17</strain>
    </source>
</reference>
<dbReference type="HOGENOM" id="CLU_418686_0_0_1"/>
<dbReference type="RefSeq" id="XP_001644614.1">
    <property type="nucleotide sequence ID" value="XM_001644564.1"/>
</dbReference>